<dbReference type="InterPro" id="IPR003657">
    <property type="entry name" value="WRKY_dom"/>
</dbReference>
<dbReference type="GO" id="GO:0000976">
    <property type="term" value="F:transcription cis-regulatory region binding"/>
    <property type="evidence" value="ECO:0000318"/>
    <property type="project" value="GO_Central"/>
</dbReference>
<organism evidence="9 10">
    <name type="scientific">Sorghum bicolor</name>
    <name type="common">Sorghum</name>
    <name type="synonym">Sorghum vulgare</name>
    <dbReference type="NCBI Taxonomy" id="4558"/>
    <lineage>
        <taxon>Eukaryota</taxon>
        <taxon>Viridiplantae</taxon>
        <taxon>Streptophyta</taxon>
        <taxon>Embryophyta</taxon>
        <taxon>Tracheophyta</taxon>
        <taxon>Spermatophyta</taxon>
        <taxon>Magnoliopsida</taxon>
        <taxon>Liliopsida</taxon>
        <taxon>Poales</taxon>
        <taxon>Poaceae</taxon>
        <taxon>PACMAD clade</taxon>
        <taxon>Panicoideae</taxon>
        <taxon>Andropogonodae</taxon>
        <taxon>Andropogoneae</taxon>
        <taxon>Sorghinae</taxon>
        <taxon>Sorghum</taxon>
    </lineage>
</organism>
<evidence type="ECO:0000256" key="6">
    <source>
        <dbReference type="ARBA" id="ARBA00023242"/>
    </source>
</evidence>
<keyword evidence="10" id="KW-1185">Reference proteome</keyword>
<dbReference type="Gene3D" id="2.20.25.80">
    <property type="entry name" value="WRKY domain"/>
    <property type="match status" value="2"/>
</dbReference>
<comment type="subcellular location">
    <subcellularLocation>
        <location evidence="1">Nucleus</location>
    </subcellularLocation>
</comment>
<protein>
    <recommendedName>
        <fullName evidence="8">WRKY domain-containing protein</fullName>
    </recommendedName>
</protein>
<dbReference type="InterPro" id="IPR044810">
    <property type="entry name" value="WRKY_plant"/>
</dbReference>
<dbReference type="Proteomes" id="UP000000768">
    <property type="component" value="Chromosome 9"/>
</dbReference>
<keyword evidence="4" id="KW-0238">DNA-binding</keyword>
<gene>
    <name evidence="9" type="ORF">SORBI_3009G171600</name>
</gene>
<reference evidence="10" key="2">
    <citation type="journal article" date="2018" name="Plant J.">
        <title>The Sorghum bicolor reference genome: improved assembly, gene annotations, a transcriptome atlas, and signatures of genome organization.</title>
        <authorList>
            <person name="McCormick R.F."/>
            <person name="Truong S.K."/>
            <person name="Sreedasyam A."/>
            <person name="Jenkins J."/>
            <person name="Shu S."/>
            <person name="Sims D."/>
            <person name="Kennedy M."/>
            <person name="Amirebrahimi M."/>
            <person name="Weers B.D."/>
            <person name="McKinley B."/>
            <person name="Mattison A."/>
            <person name="Morishige D.T."/>
            <person name="Grimwood J."/>
            <person name="Schmutz J."/>
            <person name="Mullet J.E."/>
        </authorList>
    </citation>
    <scope>NUCLEOTIDE SEQUENCE [LARGE SCALE GENOMIC DNA]</scope>
    <source>
        <strain evidence="10">cv. BTx623</strain>
    </source>
</reference>
<evidence type="ECO:0000256" key="1">
    <source>
        <dbReference type="ARBA" id="ARBA00004123"/>
    </source>
</evidence>
<dbReference type="EMBL" id="CM000768">
    <property type="protein sequence ID" value="OQU78174.1"/>
    <property type="molecule type" value="Genomic_DNA"/>
</dbReference>
<feature type="domain" description="WRKY" evidence="8">
    <location>
        <begin position="466"/>
        <end position="531"/>
    </location>
</feature>
<dbReference type="GO" id="GO:0005634">
    <property type="term" value="C:nucleus"/>
    <property type="evidence" value="ECO:0000318"/>
    <property type="project" value="GO_Central"/>
</dbReference>
<dbReference type="GO" id="GO:0009737">
    <property type="term" value="P:response to abscisic acid"/>
    <property type="evidence" value="ECO:0007669"/>
    <property type="project" value="UniProtKB-ARBA"/>
</dbReference>
<dbReference type="SMART" id="SM00774">
    <property type="entry name" value="WRKY"/>
    <property type="match status" value="2"/>
</dbReference>
<dbReference type="AlphaFoldDB" id="A0A1Z5R317"/>
<evidence type="ECO:0000256" key="4">
    <source>
        <dbReference type="ARBA" id="ARBA00023125"/>
    </source>
</evidence>
<keyword evidence="6" id="KW-0539">Nucleus</keyword>
<feature type="compositionally biased region" description="Basic and acidic residues" evidence="7">
    <location>
        <begin position="431"/>
        <end position="440"/>
    </location>
</feature>
<keyword evidence="3" id="KW-0805">Transcription regulation</keyword>
<evidence type="ECO:0000313" key="10">
    <source>
        <dbReference type="Proteomes" id="UP000000768"/>
    </source>
</evidence>
<dbReference type="PROSITE" id="PS50811">
    <property type="entry name" value="WRKY"/>
    <property type="match status" value="2"/>
</dbReference>
<evidence type="ECO:0000256" key="5">
    <source>
        <dbReference type="ARBA" id="ARBA00023163"/>
    </source>
</evidence>
<dbReference type="PANTHER" id="PTHR31221:SF365">
    <property type="entry name" value="WRKY DOMAIN-CONTAINING PROTEIN"/>
    <property type="match status" value="1"/>
</dbReference>
<evidence type="ECO:0000256" key="2">
    <source>
        <dbReference type="ARBA" id="ARBA00022737"/>
    </source>
</evidence>
<dbReference type="SUPFAM" id="SSF118290">
    <property type="entry name" value="WRKY DNA-binding domain"/>
    <property type="match status" value="2"/>
</dbReference>
<dbReference type="STRING" id="4558.A0A1Z5R317"/>
<dbReference type="FunFam" id="2.20.25.80:FF:000001">
    <property type="entry name" value="WRKY transcription factor 33"/>
    <property type="match status" value="1"/>
</dbReference>
<proteinExistence type="predicted"/>
<feature type="region of interest" description="Disordered" evidence="7">
    <location>
        <begin position="278"/>
        <end position="316"/>
    </location>
</feature>
<sequence length="649" mass="68546">MVKLSNVYIGRRRVGLDSRHHFTILYAVARPAASRSIRLRLASLRQPPTTLLSSPAMTSTPGSFGGTLAANSGPVALSFPTTSFANFLGGGGSSASSSGAADNGGVGLSKFKAMTPPSLPLSSSHPPASPASYLHAFSGILDSPILLTPSLFPSPTTGAIPSEPFNWMGTSESLSGSVKTEQQQYTDFTFQTAASAPPATSTSTMTGASHSASYLQSSVLMAPLGRVGDSYNGGELQQQQQQPPWAYQEPCTQFEAPAAAQPDNSMLGNGGYGGAPGPAVSGCFREQSQSNRPSSDDGYNWRKYGQKNMKGSENPRSYYKCSFPGCPTKKKVERSPDGQVTEIVYKGAHNHPKPQSTRRSASSAPAPASHVLQSVGDAVPEHSFGALSGTPVATPENSSGSFGGDDEINGVSSRLAGNFAGADDLDDDEPDSKRWRKDGGDGDGGVSLSGNNRTVREPRVVVQTMSDIDVLDDGYRWRKYGQKVVKGNPNPRSYYKCTTAGCPVRKHVERACHDTRAVVTTYEGKHNHDVPPARGSSASLYHRAALAAHQMPQQAGGGSCYQQQQQHGGLVRTADGFGFGASGGLHGGAPMMQAAESGFALSGFGHPAGTAAYSYTSHQQQQTTTTNEAMYYAKDEPRDDMFFEQPLLF</sequence>
<feature type="domain" description="WRKY" evidence="8">
    <location>
        <begin position="290"/>
        <end position="354"/>
    </location>
</feature>
<dbReference type="Gramene" id="OQU78174">
    <property type="protein sequence ID" value="OQU78174"/>
    <property type="gene ID" value="SORBI_3009G171600"/>
</dbReference>
<keyword evidence="5" id="KW-0804">Transcription</keyword>
<feature type="region of interest" description="Disordered" evidence="7">
    <location>
        <begin position="347"/>
        <end position="457"/>
    </location>
</feature>
<dbReference type="FunFam" id="2.20.25.80:FF:000006">
    <property type="entry name" value="WRKY transcription factor"/>
    <property type="match status" value="1"/>
</dbReference>
<evidence type="ECO:0000313" key="9">
    <source>
        <dbReference type="EMBL" id="OQU78174.1"/>
    </source>
</evidence>
<keyword evidence="2" id="KW-0677">Repeat</keyword>
<dbReference type="GO" id="GO:0006355">
    <property type="term" value="P:regulation of DNA-templated transcription"/>
    <property type="evidence" value="ECO:0000318"/>
    <property type="project" value="GO_Central"/>
</dbReference>
<dbReference type="eggNOG" id="ENOG502QRXJ">
    <property type="taxonomic scope" value="Eukaryota"/>
</dbReference>
<dbReference type="OMA" id="HHFTILY"/>
<dbReference type="PANTHER" id="PTHR31221">
    <property type="entry name" value="WRKY TRANSCRIPTION FACTOR PROTEIN 1-RELATED"/>
    <property type="match status" value="1"/>
</dbReference>
<reference evidence="9 10" key="1">
    <citation type="journal article" date="2009" name="Nature">
        <title>The Sorghum bicolor genome and the diversification of grasses.</title>
        <authorList>
            <person name="Paterson A.H."/>
            <person name="Bowers J.E."/>
            <person name="Bruggmann R."/>
            <person name="Dubchak I."/>
            <person name="Grimwood J."/>
            <person name="Gundlach H."/>
            <person name="Haberer G."/>
            <person name="Hellsten U."/>
            <person name="Mitros T."/>
            <person name="Poliakov A."/>
            <person name="Schmutz J."/>
            <person name="Spannagl M."/>
            <person name="Tang H."/>
            <person name="Wang X."/>
            <person name="Wicker T."/>
            <person name="Bharti A.K."/>
            <person name="Chapman J."/>
            <person name="Feltus F.A."/>
            <person name="Gowik U."/>
            <person name="Grigoriev I.V."/>
            <person name="Lyons E."/>
            <person name="Maher C.A."/>
            <person name="Martis M."/>
            <person name="Narechania A."/>
            <person name="Otillar R.P."/>
            <person name="Penning B.W."/>
            <person name="Salamov A.A."/>
            <person name="Wang Y."/>
            <person name="Zhang L."/>
            <person name="Carpita N.C."/>
            <person name="Freeling M."/>
            <person name="Gingle A.R."/>
            <person name="Hash C.T."/>
            <person name="Keller B."/>
            <person name="Klein P."/>
            <person name="Kresovich S."/>
            <person name="McCann M.C."/>
            <person name="Ming R."/>
            <person name="Peterson D.G."/>
            <person name="Mehboob-ur-Rahman"/>
            <person name="Ware D."/>
            <person name="Westhoff P."/>
            <person name="Mayer K.F."/>
            <person name="Messing J."/>
            <person name="Rokhsar D.S."/>
        </authorList>
    </citation>
    <scope>NUCLEOTIDE SEQUENCE [LARGE SCALE GENOMIC DNA]</scope>
    <source>
        <strain evidence="10">cv. BTx623</strain>
    </source>
</reference>
<accession>A0A1Z5R317</accession>
<dbReference type="GO" id="GO:0003700">
    <property type="term" value="F:DNA-binding transcription factor activity"/>
    <property type="evidence" value="ECO:0000318"/>
    <property type="project" value="GO_Central"/>
</dbReference>
<dbReference type="InterPro" id="IPR036576">
    <property type="entry name" value="WRKY_dom_sf"/>
</dbReference>
<feature type="compositionally biased region" description="Low complexity" evidence="7">
    <location>
        <begin position="360"/>
        <end position="369"/>
    </location>
</feature>
<dbReference type="FunCoup" id="A0A1Z5R317">
    <property type="interactions" value="200"/>
</dbReference>
<evidence type="ECO:0000256" key="3">
    <source>
        <dbReference type="ARBA" id="ARBA00023015"/>
    </source>
</evidence>
<name>A0A1Z5R317_SORBI</name>
<dbReference type="InParanoid" id="A0A1Z5R317"/>
<dbReference type="Pfam" id="PF03106">
    <property type="entry name" value="WRKY"/>
    <property type="match status" value="2"/>
</dbReference>
<evidence type="ECO:0000259" key="8">
    <source>
        <dbReference type="PROSITE" id="PS50811"/>
    </source>
</evidence>
<evidence type="ECO:0000256" key="7">
    <source>
        <dbReference type="SAM" id="MobiDB-lite"/>
    </source>
</evidence>